<dbReference type="Gene3D" id="3.30.200.100">
    <property type="entry name" value="MucB/RseB, C-terminal domain"/>
    <property type="match status" value="1"/>
</dbReference>
<evidence type="ECO:0000313" key="8">
    <source>
        <dbReference type="EMBL" id="NMP26035.1"/>
    </source>
</evidence>
<keyword evidence="4" id="KW-0574">Periplasm</keyword>
<comment type="subcellular location">
    <subcellularLocation>
        <location evidence="1">Periplasm</location>
    </subcellularLocation>
</comment>
<name>A0A848MED1_9GAMM</name>
<dbReference type="GO" id="GO:0032885">
    <property type="term" value="P:regulation of polysaccharide biosynthetic process"/>
    <property type="evidence" value="ECO:0007669"/>
    <property type="project" value="TreeGrafter"/>
</dbReference>
<dbReference type="EMBL" id="JAADJU010000002">
    <property type="protein sequence ID" value="NMP26035.1"/>
    <property type="molecule type" value="Genomic_DNA"/>
</dbReference>
<dbReference type="PIRSF" id="PIRSF005427">
    <property type="entry name" value="RseB"/>
    <property type="match status" value="1"/>
</dbReference>
<feature type="chain" id="PRO_5033064153" evidence="5">
    <location>
        <begin position="24"/>
        <end position="319"/>
    </location>
</feature>
<dbReference type="PANTHER" id="PTHR38782:SF1">
    <property type="entry name" value="SIGMA-E FACTOR REGULATORY PROTEIN RSEB"/>
    <property type="match status" value="1"/>
</dbReference>
<accession>A0A848MED1</accession>
<dbReference type="Proteomes" id="UP000585363">
    <property type="component" value="Unassembled WGS sequence"/>
</dbReference>
<reference evidence="8 9" key="2">
    <citation type="submission" date="2020-06" db="EMBL/GenBank/DDBJ databases">
        <title>Polyphasic characterization of a Rahnella strain isolated from tree sap.</title>
        <authorList>
            <person name="Kim I.S."/>
        </authorList>
    </citation>
    <scope>NUCLEOTIDE SEQUENCE [LARGE SCALE GENOMIC DNA]</scope>
    <source>
        <strain evidence="8 9">SAP-1</strain>
    </source>
</reference>
<keyword evidence="9" id="KW-1185">Reference proteome</keyword>
<comment type="caution">
    <text evidence="8">The sequence shown here is derived from an EMBL/GenBank/DDBJ whole genome shotgun (WGS) entry which is preliminary data.</text>
</comment>
<keyword evidence="3 5" id="KW-0732">Signal</keyword>
<dbReference type="CDD" id="cd16327">
    <property type="entry name" value="RseB"/>
    <property type="match status" value="1"/>
</dbReference>
<dbReference type="RefSeq" id="WP_169401739.1">
    <property type="nucleotide sequence ID" value="NZ_JAADJU010000002.1"/>
</dbReference>
<dbReference type="InterPro" id="IPR038484">
    <property type="entry name" value="MucB/RseB_C_sf"/>
</dbReference>
<dbReference type="AlphaFoldDB" id="A0A848MED1"/>
<dbReference type="GO" id="GO:0045152">
    <property type="term" value="F:antisigma factor binding"/>
    <property type="evidence" value="ECO:0007669"/>
    <property type="project" value="TreeGrafter"/>
</dbReference>
<dbReference type="NCBIfam" id="NF006990">
    <property type="entry name" value="PRK09455.1"/>
    <property type="match status" value="1"/>
</dbReference>
<dbReference type="Pfam" id="PF03888">
    <property type="entry name" value="MucB_RseB"/>
    <property type="match status" value="1"/>
</dbReference>
<dbReference type="InterPro" id="IPR005588">
    <property type="entry name" value="MucB_RseB"/>
</dbReference>
<dbReference type="PANTHER" id="PTHR38782">
    <property type="match status" value="1"/>
</dbReference>
<evidence type="ECO:0000256" key="4">
    <source>
        <dbReference type="ARBA" id="ARBA00022764"/>
    </source>
</evidence>
<gene>
    <name evidence="8" type="primary">rseB</name>
    <name evidence="8" type="ORF">GW590_04005</name>
</gene>
<organism evidence="8 9">
    <name type="scientific">Rouxiella aceris</name>
    <dbReference type="NCBI Taxonomy" id="2703884"/>
    <lineage>
        <taxon>Bacteria</taxon>
        <taxon>Pseudomonadati</taxon>
        <taxon>Pseudomonadota</taxon>
        <taxon>Gammaproteobacteria</taxon>
        <taxon>Enterobacterales</taxon>
        <taxon>Yersiniaceae</taxon>
        <taxon>Rouxiella</taxon>
    </lineage>
</organism>
<comment type="similarity">
    <text evidence="2">Belongs to the RseB family.</text>
</comment>
<evidence type="ECO:0000256" key="2">
    <source>
        <dbReference type="ARBA" id="ARBA00008150"/>
    </source>
</evidence>
<dbReference type="Gene3D" id="2.50.20.10">
    <property type="entry name" value="Lipoprotein localisation LolA/LolB/LppX"/>
    <property type="match status" value="1"/>
</dbReference>
<evidence type="ECO:0000256" key="3">
    <source>
        <dbReference type="ARBA" id="ARBA00022729"/>
    </source>
</evidence>
<evidence type="ECO:0000259" key="6">
    <source>
        <dbReference type="Pfam" id="PF03888"/>
    </source>
</evidence>
<dbReference type="InterPro" id="IPR033434">
    <property type="entry name" value="MucB/RseB_N"/>
</dbReference>
<feature type="domain" description="MucB/RseB N-terminal" evidence="6">
    <location>
        <begin position="29"/>
        <end position="199"/>
    </location>
</feature>
<evidence type="ECO:0000256" key="5">
    <source>
        <dbReference type="SAM" id="SignalP"/>
    </source>
</evidence>
<sequence length="319" mass="35721">MKQFWYAVSLMTCSLLTTHTASAETAPAPEALLQQMSAASQSLNYEIAFISITKQGIDSYRYRHVKSKGGTQLADLLLMDGPRREVVQRGKDISYFETGLQPFTLAGDHIVDSLPELAFSDINTLSRFYDFIAVGRARAADRSSEVIRVVSRDGTRFSYIIWIDEKDKLPLRVDLLDRDGETLEQFRVISITVDPEVDKAFTGLEKANLPPVLSIPDVDKAEFSWEPKWLPEGVKEVSRSKRNLPNMPVTIESRLYSDGLFSFSINVNPTNNVTAEQIVRQGRRTVQTEVRNGNEITVVGELPPSTAKRISDSILFSGQ</sequence>
<evidence type="ECO:0000259" key="7">
    <source>
        <dbReference type="Pfam" id="PF17188"/>
    </source>
</evidence>
<feature type="signal peptide" evidence="5">
    <location>
        <begin position="1"/>
        <end position="23"/>
    </location>
</feature>
<dbReference type="GO" id="GO:0030288">
    <property type="term" value="C:outer membrane-bounded periplasmic space"/>
    <property type="evidence" value="ECO:0007669"/>
    <property type="project" value="TreeGrafter"/>
</dbReference>
<evidence type="ECO:0000256" key="1">
    <source>
        <dbReference type="ARBA" id="ARBA00004418"/>
    </source>
</evidence>
<dbReference type="InterPro" id="IPR033436">
    <property type="entry name" value="MucB/RseB_C"/>
</dbReference>
<reference evidence="8 9" key="1">
    <citation type="submission" date="2020-01" db="EMBL/GenBank/DDBJ databases">
        <authorList>
            <person name="Lee S.D."/>
        </authorList>
    </citation>
    <scope>NUCLEOTIDE SEQUENCE [LARGE SCALE GENOMIC DNA]</scope>
    <source>
        <strain evidence="8 9">SAP-1</strain>
    </source>
</reference>
<proteinExistence type="inferred from homology"/>
<protein>
    <submittedName>
        <fullName evidence="8">Sigma-E factor regulatory protein RseB</fullName>
    </submittedName>
</protein>
<feature type="domain" description="MucB/RseB C-terminal" evidence="7">
    <location>
        <begin position="220"/>
        <end position="314"/>
    </location>
</feature>
<dbReference type="Pfam" id="PF17188">
    <property type="entry name" value="MucB_RseB_C"/>
    <property type="match status" value="1"/>
</dbReference>
<evidence type="ECO:0000313" key="9">
    <source>
        <dbReference type="Proteomes" id="UP000585363"/>
    </source>
</evidence>